<feature type="signal peptide" evidence="2">
    <location>
        <begin position="1"/>
        <end position="24"/>
    </location>
</feature>
<name>A0A1Y1Y767_9FUNG</name>
<keyword evidence="2" id="KW-0732">Signal</keyword>
<evidence type="ECO:0000256" key="2">
    <source>
        <dbReference type="SAM" id="SignalP"/>
    </source>
</evidence>
<gene>
    <name evidence="3" type="ORF">K493DRAFT_338099</name>
</gene>
<organism evidence="3 4">
    <name type="scientific">Basidiobolus meristosporus CBS 931.73</name>
    <dbReference type="NCBI Taxonomy" id="1314790"/>
    <lineage>
        <taxon>Eukaryota</taxon>
        <taxon>Fungi</taxon>
        <taxon>Fungi incertae sedis</taxon>
        <taxon>Zoopagomycota</taxon>
        <taxon>Entomophthoromycotina</taxon>
        <taxon>Basidiobolomycetes</taxon>
        <taxon>Basidiobolales</taxon>
        <taxon>Basidiobolaceae</taxon>
        <taxon>Basidiobolus</taxon>
    </lineage>
</organism>
<keyword evidence="4" id="KW-1185">Reference proteome</keyword>
<evidence type="ECO:0000313" key="3">
    <source>
        <dbReference type="EMBL" id="ORX93828.1"/>
    </source>
</evidence>
<evidence type="ECO:0000313" key="4">
    <source>
        <dbReference type="Proteomes" id="UP000193498"/>
    </source>
</evidence>
<dbReference type="InParanoid" id="A0A1Y1Y767"/>
<comment type="caution">
    <text evidence="3">The sequence shown here is derived from an EMBL/GenBank/DDBJ whole genome shotgun (WGS) entry which is preliminary data.</text>
</comment>
<dbReference type="Proteomes" id="UP000193498">
    <property type="component" value="Unassembled WGS sequence"/>
</dbReference>
<accession>A0A1Y1Y767</accession>
<protein>
    <submittedName>
        <fullName evidence="3">Uncharacterized protein</fullName>
    </submittedName>
</protein>
<proteinExistence type="predicted"/>
<dbReference type="EMBL" id="MCFE01000222">
    <property type="protein sequence ID" value="ORX93828.1"/>
    <property type="molecule type" value="Genomic_DNA"/>
</dbReference>
<sequence length="177" mass="19303">MKQLAISALAISVLCLLSATTTHGAPNDGGYQTRSTDDNAATIFCPIFRLNCDTACKSRRGTNGNECTSVGSNNFRHRCTCRNGNDATSEAANNTPTRSTNNASYHNTNLGRNSNGDDYCSRHKGHCQDVCRNAASPKRWYYEEKCNWKKHRNGMVSASASCLCNRCDIAYTAGTTL</sequence>
<evidence type="ECO:0000256" key="1">
    <source>
        <dbReference type="SAM" id="MobiDB-lite"/>
    </source>
</evidence>
<reference evidence="3 4" key="1">
    <citation type="submission" date="2016-07" db="EMBL/GenBank/DDBJ databases">
        <title>Pervasive Adenine N6-methylation of Active Genes in Fungi.</title>
        <authorList>
            <consortium name="DOE Joint Genome Institute"/>
            <person name="Mondo S.J."/>
            <person name="Dannebaum R.O."/>
            <person name="Kuo R.C."/>
            <person name="Labutti K."/>
            <person name="Haridas S."/>
            <person name="Kuo A."/>
            <person name="Salamov A."/>
            <person name="Ahrendt S.R."/>
            <person name="Lipzen A."/>
            <person name="Sullivan W."/>
            <person name="Andreopoulos W.B."/>
            <person name="Clum A."/>
            <person name="Lindquist E."/>
            <person name="Daum C."/>
            <person name="Ramamoorthy G.K."/>
            <person name="Gryganskyi A."/>
            <person name="Culley D."/>
            <person name="Magnuson J.K."/>
            <person name="James T.Y."/>
            <person name="O'Malley M.A."/>
            <person name="Stajich J.E."/>
            <person name="Spatafora J.W."/>
            <person name="Visel A."/>
            <person name="Grigoriev I.V."/>
        </authorList>
    </citation>
    <scope>NUCLEOTIDE SEQUENCE [LARGE SCALE GENOMIC DNA]</scope>
    <source>
        <strain evidence="3 4">CBS 931.73</strain>
    </source>
</reference>
<dbReference type="AlphaFoldDB" id="A0A1Y1Y767"/>
<feature type="region of interest" description="Disordered" evidence="1">
    <location>
        <begin position="88"/>
        <end position="108"/>
    </location>
</feature>
<feature type="chain" id="PRO_5012214802" evidence="2">
    <location>
        <begin position="25"/>
        <end position="177"/>
    </location>
</feature>